<evidence type="ECO:0000256" key="3">
    <source>
        <dbReference type="ARBA" id="ARBA00022737"/>
    </source>
</evidence>
<dbReference type="Pfam" id="PF23271">
    <property type="entry name" value="HEAT_GCN1"/>
    <property type="match status" value="1"/>
</dbReference>
<proteinExistence type="predicted"/>
<evidence type="ECO:0008006" key="11">
    <source>
        <dbReference type="Google" id="ProtNLM"/>
    </source>
</evidence>
<dbReference type="InterPro" id="IPR055443">
    <property type="entry name" value="HEAT_ECM29"/>
</dbReference>
<accession>A0A0L0HC90</accession>
<evidence type="ECO:0000259" key="5">
    <source>
        <dbReference type="Pfam" id="PF13001"/>
    </source>
</evidence>
<sequence length="1829" mass="202150">MSNMLVKGRLFTRKSSGGYHIAGMAEKEIELLETVELRFALADTNERFEKSLGHFLVPVLAKLDSPHEAVRAKVMGICSHVSKRLKADLALKLPLAALLDLFGVETTSQLVRNFILIYLEMGFHRIGLEEQIKLLPGLLRGLADRLPAQQTILFQIALPVLADLNPDRLSLPHGINDDPFHWRERPADLKFLLDKFLDLALYTIPAAGNKPGESNNEPFIPPSLSKEAILFLTNNGKALWVRNATELRHLKLGIARLLSKSSLIQEQDFVLEKFKVYVALASDSNHEIVDAGEDGLRRQSKPNMEDEQVVQALYFLYQGTGQISNLSRIRSPGSVTLKNKVLGFLLQSARATNKFPHALQVSFDAIYGDTTTPRLRASGMSFVQWIARMASAETIKSVAPVLLSGVLRFISEQEPAPGNESESGLRGFAYEAVGLLSKRAPECFDTSILFDFFKALSTEPRNVRISIQDALSNMAHAYKGLAAGQERQELERLLLENIDKSEPQARYVALKYATVVFPPSYPLRQYLCLIGASDQKPDVRDVATRGLSLPNPPVQGQDLAEWQLQLPKFDEMMSLLLQKSRETRLKAVKPPGSQWVGSFTADTYTDALKYLRKLLIIHADPSASYDDGDDLTSLAGTTRTALKNVLQTAYNNEDRRRPLQMFLEFIEFALKSESSDALLQSVAASCLFELVSLCPSELSTSYSDRIDWLKSFLTSSRSETRASMANILAIVATSGLENKDRSERIVNLIQEILSVSDSSAQTSFENRNGATLALGSIAGRLLYRYKEPAAYVPPAILSLMVQRIGQFLEADSSLEVIGAAQALAECGRYAPLPVDSKTSTDFIDRMVSIAKKTKEAKVQEQIIASLGHLAIGDPALGARILEYFFTLSATITKQVEIHFTIGEAVTAAACGFTATHMERYLDIADVSELSVPTPPTTLATQILDRILDDIKPGSRPIVRKNVAIWLLCFVKYGGQHSIVTSNVVRIQNAFTSLLSDRDDFTQEIASKGMGLVFELGDGSVRSELVTSLVGTLTEGRKITPQSVSGETQIFSENALGSAPDGEKLSGTYQSILSLASDLNQPDLVYRFMSLASHNAIWTSRRGASLGFSAIAAQATAELQPHLPQMVPKLYRFQFDPNPKVAESMQNIWKSLIKEPKKVLDEYFALIMQDLLKNLGERQWRTREASCLALADLIQGKTMEQLRPYLEDMWTMCFRVLDDIKESVRIAAFKTCKTLTNITVRYCDPSVVSLSEGSKITAIIVPFFLSKGLGSMAEDVRNHSLATLLKICSKGGALLKPHLADLIGTLLESLSSLEPQVLNYLTFHTDKYSISAEQLESSRLSATKMSPIMDAISRLVDQIDEATLPAIVPRLNTLIRKGVGLPTKAGCARFVYSLVQRVPSELKPYADGILQSLKSAVHDRSPVIRKAFAGAIGYIARLASDKALVKLLEDLEKAYFDSEDEEIASIAGITLLEISRRAPERLKDFQQYVLPVAYLGARDPRESIKVVWVSVWEEMTGGSSGAVRVWMLEMLSKMKILMATTSSWGVKKQVAQAISDMSKVLGTAFGTQTGVAIQMLIDALAGRTWEGKEVVISALATTTVECREWILNPENAGMAETIVNVMIREAKKNNKAYKRHSMEAMGTALNSLQIDRFEEVQEHLVDLCTDEQDEMDVDEPHAKPLGLAIKAVAFKALGLSWPRNAQTQVKYAKTLGTLLARNLDGNVWNVRLAVLEAMDLYFEKLDVEASSSVLDSEIISDFLRSLFTSLEDTKYTAVREASAKVLKKLVQRLRSRFDEHLLNQLLAGLSTAISRETQPIIAHILKEVQASAKG</sequence>
<dbReference type="OMA" id="CRIKDIE"/>
<evidence type="ECO:0000256" key="1">
    <source>
        <dbReference type="ARBA" id="ARBA00004496"/>
    </source>
</evidence>
<reference evidence="9 10" key="1">
    <citation type="submission" date="2009-08" db="EMBL/GenBank/DDBJ databases">
        <title>The Genome Sequence of Spizellomyces punctatus strain DAOM BR117.</title>
        <authorList>
            <consortium name="The Broad Institute Genome Sequencing Platform"/>
            <person name="Russ C."/>
            <person name="Cuomo C."/>
            <person name="Shea T."/>
            <person name="Young S.K."/>
            <person name="Zeng Q."/>
            <person name="Koehrsen M."/>
            <person name="Haas B."/>
            <person name="Borodovsky M."/>
            <person name="Guigo R."/>
            <person name="Alvarado L."/>
            <person name="Berlin A."/>
            <person name="Bochicchio J."/>
            <person name="Borenstein D."/>
            <person name="Chapman S."/>
            <person name="Chen Z."/>
            <person name="Engels R."/>
            <person name="Freedman E."/>
            <person name="Gellesch M."/>
            <person name="Goldberg J."/>
            <person name="Griggs A."/>
            <person name="Gujja S."/>
            <person name="Heiman D."/>
            <person name="Hepburn T."/>
            <person name="Howarth C."/>
            <person name="Jen D."/>
            <person name="Larson L."/>
            <person name="Lewis B."/>
            <person name="Mehta T."/>
            <person name="Park D."/>
            <person name="Pearson M."/>
            <person name="Roberts A."/>
            <person name="Saif S."/>
            <person name="Shenoy N."/>
            <person name="Sisk P."/>
            <person name="Stolte C."/>
            <person name="Sykes S."/>
            <person name="Thomson T."/>
            <person name="Walk T."/>
            <person name="White J."/>
            <person name="Yandava C."/>
            <person name="Burger G."/>
            <person name="Gray M.W."/>
            <person name="Holland P.W.H."/>
            <person name="King N."/>
            <person name="Lang F.B.F."/>
            <person name="Roger A.J."/>
            <person name="Ruiz-Trillo I."/>
            <person name="Lander E."/>
            <person name="Nusbaum C."/>
        </authorList>
    </citation>
    <scope>NUCLEOTIDE SEQUENCE [LARGE SCALE GENOMIC DNA]</scope>
    <source>
        <strain evidence="9 10">DAOM BR117</strain>
    </source>
</reference>
<dbReference type="EMBL" id="KQ257459">
    <property type="protein sequence ID" value="KNC98802.1"/>
    <property type="molecule type" value="Genomic_DNA"/>
</dbReference>
<keyword evidence="10" id="KW-1185">Reference proteome</keyword>
<evidence type="ECO:0000259" key="6">
    <source>
        <dbReference type="Pfam" id="PF23271"/>
    </source>
</evidence>
<evidence type="ECO:0000313" key="9">
    <source>
        <dbReference type="EMBL" id="KNC98802.1"/>
    </source>
</evidence>
<dbReference type="GO" id="GO:0005634">
    <property type="term" value="C:nucleus"/>
    <property type="evidence" value="ECO:0007669"/>
    <property type="project" value="TreeGrafter"/>
</dbReference>
<evidence type="ECO:0000256" key="2">
    <source>
        <dbReference type="ARBA" id="ARBA00022490"/>
    </source>
</evidence>
<dbReference type="GO" id="GO:0036503">
    <property type="term" value="P:ERAD pathway"/>
    <property type="evidence" value="ECO:0007669"/>
    <property type="project" value="TreeGrafter"/>
</dbReference>
<dbReference type="SUPFAM" id="SSF48371">
    <property type="entry name" value="ARM repeat"/>
    <property type="match status" value="3"/>
</dbReference>
<dbReference type="GO" id="GO:0043248">
    <property type="term" value="P:proteasome assembly"/>
    <property type="evidence" value="ECO:0007669"/>
    <property type="project" value="InterPro"/>
</dbReference>
<feature type="domain" description="Stalled ribosome sensor GCN1-like HEAT repeats region" evidence="6">
    <location>
        <begin position="1108"/>
        <end position="1236"/>
    </location>
</feature>
<dbReference type="Pfam" id="PF24492">
    <property type="entry name" value="HEAT_ECM29"/>
    <property type="match status" value="1"/>
</dbReference>
<dbReference type="InterPro" id="IPR057546">
    <property type="entry name" value="HEAT_GCN1"/>
</dbReference>
<dbReference type="InterPro" id="IPR016024">
    <property type="entry name" value="ARM-type_fold"/>
</dbReference>
<evidence type="ECO:0000259" key="7">
    <source>
        <dbReference type="Pfam" id="PF23702"/>
    </source>
</evidence>
<dbReference type="InterPro" id="IPR011989">
    <property type="entry name" value="ARM-like"/>
</dbReference>
<dbReference type="FunCoup" id="A0A0L0HC90">
    <property type="interactions" value="604"/>
</dbReference>
<gene>
    <name evidence="9" type="ORF">SPPG_05780</name>
</gene>
<dbReference type="Pfam" id="PF13001">
    <property type="entry name" value="ECM29_N"/>
    <property type="match status" value="1"/>
</dbReference>
<dbReference type="PANTHER" id="PTHR23346">
    <property type="entry name" value="TRANSLATIONAL ACTIVATOR GCN1-RELATED"/>
    <property type="match status" value="1"/>
</dbReference>
<comment type="subcellular location">
    <subcellularLocation>
        <location evidence="1">Cytoplasm</location>
    </subcellularLocation>
</comment>
<dbReference type="InterPro" id="IPR055444">
    <property type="entry name" value="ARM_ECM29"/>
</dbReference>
<dbReference type="STRING" id="645134.A0A0L0HC90"/>
<feature type="domain" description="Proteasome component Ecm29 N-terminal" evidence="5">
    <location>
        <begin position="32"/>
        <end position="531"/>
    </location>
</feature>
<keyword evidence="2" id="KW-0963">Cytoplasm</keyword>
<dbReference type="OrthoDB" id="16066at2759"/>
<dbReference type="GO" id="GO:0000502">
    <property type="term" value="C:proteasome complex"/>
    <property type="evidence" value="ECO:0007669"/>
    <property type="project" value="UniProtKB-KW"/>
</dbReference>
<name>A0A0L0HC90_SPIPD</name>
<dbReference type="InParanoid" id="A0A0L0HC90"/>
<dbReference type="Pfam" id="PF23731">
    <property type="entry name" value="ARM_ECM29_C"/>
    <property type="match status" value="1"/>
</dbReference>
<protein>
    <recommendedName>
        <fullName evidence="11">TOG domain-containing protein</fullName>
    </recommendedName>
</protein>
<organism evidence="9 10">
    <name type="scientific">Spizellomyces punctatus (strain DAOM BR117)</name>
    <dbReference type="NCBI Taxonomy" id="645134"/>
    <lineage>
        <taxon>Eukaryota</taxon>
        <taxon>Fungi</taxon>
        <taxon>Fungi incertae sedis</taxon>
        <taxon>Chytridiomycota</taxon>
        <taxon>Chytridiomycota incertae sedis</taxon>
        <taxon>Chytridiomycetes</taxon>
        <taxon>Spizellomycetales</taxon>
        <taxon>Spizellomycetaceae</taxon>
        <taxon>Spizellomyces</taxon>
    </lineage>
</organism>
<keyword evidence="3" id="KW-0677">Repeat</keyword>
<evidence type="ECO:0000313" key="10">
    <source>
        <dbReference type="Proteomes" id="UP000053201"/>
    </source>
</evidence>
<feature type="domain" description="ECM29 ARM-like repeats" evidence="7">
    <location>
        <begin position="651"/>
        <end position="825"/>
    </location>
</feature>
<dbReference type="Gene3D" id="1.25.10.10">
    <property type="entry name" value="Leucine-rich Repeat Variant"/>
    <property type="match status" value="3"/>
</dbReference>
<evidence type="ECO:0000259" key="8">
    <source>
        <dbReference type="Pfam" id="PF24492"/>
    </source>
</evidence>
<feature type="domain" description="Proteasome adapter and scaffold protein ECM29 HEAT-repeat" evidence="8">
    <location>
        <begin position="1294"/>
        <end position="1455"/>
    </location>
</feature>
<dbReference type="RefSeq" id="XP_016606842.1">
    <property type="nucleotide sequence ID" value="XM_016753989.1"/>
</dbReference>
<dbReference type="PANTHER" id="PTHR23346:SF19">
    <property type="entry name" value="PROTEASOME ADAPTER AND SCAFFOLD PROTEIN ECM29"/>
    <property type="match status" value="1"/>
</dbReference>
<dbReference type="Pfam" id="PF23702">
    <property type="entry name" value="ARM_ECM29"/>
    <property type="match status" value="1"/>
</dbReference>
<keyword evidence="4" id="KW-0647">Proteasome</keyword>
<evidence type="ECO:0000256" key="4">
    <source>
        <dbReference type="ARBA" id="ARBA00022942"/>
    </source>
</evidence>
<dbReference type="eggNOG" id="KOG0915">
    <property type="taxonomic scope" value="Eukaryota"/>
</dbReference>
<dbReference type="GeneID" id="27689132"/>
<dbReference type="GO" id="GO:0005737">
    <property type="term" value="C:cytoplasm"/>
    <property type="evidence" value="ECO:0007669"/>
    <property type="project" value="UniProtKB-SubCell"/>
</dbReference>
<dbReference type="Proteomes" id="UP000053201">
    <property type="component" value="Unassembled WGS sequence"/>
</dbReference>
<dbReference type="GO" id="GO:0060090">
    <property type="term" value="F:molecular adaptor activity"/>
    <property type="evidence" value="ECO:0007669"/>
    <property type="project" value="InterPro"/>
</dbReference>
<dbReference type="VEuPathDB" id="FungiDB:SPPG_05780"/>
<dbReference type="InterPro" id="IPR024372">
    <property type="entry name" value="Ecm29_N"/>
</dbReference>